<keyword evidence="1 4" id="KW-0328">Glycosyltransferase</keyword>
<gene>
    <name evidence="4" type="ORF">WIS52_21750</name>
</gene>
<proteinExistence type="predicted"/>
<dbReference type="RefSeq" id="WP_349300168.1">
    <property type="nucleotide sequence ID" value="NZ_JBEDNQ010000009.1"/>
</dbReference>
<dbReference type="Proteomes" id="UP001494902">
    <property type="component" value="Unassembled WGS sequence"/>
</dbReference>
<evidence type="ECO:0000256" key="1">
    <source>
        <dbReference type="ARBA" id="ARBA00022676"/>
    </source>
</evidence>
<name>A0ABV1KFY8_9PSEU</name>
<protein>
    <submittedName>
        <fullName evidence="4">Glycosyltransferase</fullName>
        <ecNumber evidence="4">2.4.-.-</ecNumber>
    </submittedName>
</protein>
<evidence type="ECO:0000259" key="3">
    <source>
        <dbReference type="Pfam" id="PF13439"/>
    </source>
</evidence>
<dbReference type="InterPro" id="IPR050194">
    <property type="entry name" value="Glycosyltransferase_grp1"/>
</dbReference>
<dbReference type="InterPro" id="IPR028098">
    <property type="entry name" value="Glyco_trans_4-like_N"/>
</dbReference>
<dbReference type="Pfam" id="PF13439">
    <property type="entry name" value="Glyco_transf_4"/>
    <property type="match status" value="1"/>
</dbReference>
<sequence length="408" mass="43803">MRPEPRIGYVLKRYPRLSETFVVQEILAREAAGERIAIAALRPAGDPCFHPAVAAVRAPVTWVPRPTGSEALWEAMERALPELPRVLPELLALRPADAVQVLHVAQWVRETGVTHLHAHFATIATTVARLAGRLAGVPYSFTAHAKDLYHHDVDHDAVRAMLAEAHHVVTISDHNARWLADTFGAAAARVARVHNGLDPATIRFREPRDREARVAFVGRLVAKKGLPDLIDAMALLRERGRPTPLDVVGSGPLSETARRQVDELGLTGLVRFHGPLPADAVAGIVGAASVFAAPCVHAPDGDRDGLPTVLLEAMALGTPCVATTVTGIPEAVRHDRTGLLVPERDPAALADAITVLLDDPARGIRLARAARALVEDRFDRADQAAALARLVRGERTPDPASLPVEVPA</sequence>
<dbReference type="EC" id="2.4.-.-" evidence="4"/>
<keyword evidence="5" id="KW-1185">Reference proteome</keyword>
<evidence type="ECO:0000313" key="4">
    <source>
        <dbReference type="EMBL" id="MEQ3553101.1"/>
    </source>
</evidence>
<dbReference type="PANTHER" id="PTHR45947:SF14">
    <property type="entry name" value="SLL1723 PROTEIN"/>
    <property type="match status" value="1"/>
</dbReference>
<dbReference type="PANTHER" id="PTHR45947">
    <property type="entry name" value="SULFOQUINOVOSYL TRANSFERASE SQD2"/>
    <property type="match status" value="1"/>
</dbReference>
<dbReference type="Gene3D" id="3.40.50.2000">
    <property type="entry name" value="Glycogen Phosphorylase B"/>
    <property type="match status" value="2"/>
</dbReference>
<dbReference type="SUPFAM" id="SSF53756">
    <property type="entry name" value="UDP-Glycosyltransferase/glycogen phosphorylase"/>
    <property type="match status" value="1"/>
</dbReference>
<keyword evidence="2 4" id="KW-0808">Transferase</keyword>
<evidence type="ECO:0000313" key="5">
    <source>
        <dbReference type="Proteomes" id="UP001494902"/>
    </source>
</evidence>
<feature type="domain" description="Glycosyltransferase subfamily 4-like N-terminal" evidence="3">
    <location>
        <begin position="74"/>
        <end position="200"/>
    </location>
</feature>
<accession>A0ABV1KFY8</accession>
<evidence type="ECO:0000256" key="2">
    <source>
        <dbReference type="ARBA" id="ARBA00022679"/>
    </source>
</evidence>
<comment type="caution">
    <text evidence="4">The sequence shown here is derived from an EMBL/GenBank/DDBJ whole genome shotgun (WGS) entry which is preliminary data.</text>
</comment>
<organism evidence="4 5">
    <name type="scientific">Pseudonocardia nematodicida</name>
    <dbReference type="NCBI Taxonomy" id="1206997"/>
    <lineage>
        <taxon>Bacteria</taxon>
        <taxon>Bacillati</taxon>
        <taxon>Actinomycetota</taxon>
        <taxon>Actinomycetes</taxon>
        <taxon>Pseudonocardiales</taxon>
        <taxon>Pseudonocardiaceae</taxon>
        <taxon>Pseudonocardia</taxon>
    </lineage>
</organism>
<dbReference type="EMBL" id="JBEDNQ010000009">
    <property type="protein sequence ID" value="MEQ3553101.1"/>
    <property type="molecule type" value="Genomic_DNA"/>
</dbReference>
<dbReference type="GO" id="GO:0016757">
    <property type="term" value="F:glycosyltransferase activity"/>
    <property type="evidence" value="ECO:0007669"/>
    <property type="project" value="UniProtKB-KW"/>
</dbReference>
<reference evidence="4 5" key="1">
    <citation type="submission" date="2024-03" db="EMBL/GenBank/DDBJ databases">
        <title>Draft genome sequence of Pseudonocardia nematodicida JCM 31783.</title>
        <authorList>
            <person name="Butdee W."/>
            <person name="Duangmal K."/>
        </authorList>
    </citation>
    <scope>NUCLEOTIDE SEQUENCE [LARGE SCALE GENOMIC DNA]</scope>
    <source>
        <strain evidence="4 5">JCM 31783</strain>
    </source>
</reference>
<dbReference type="Pfam" id="PF13692">
    <property type="entry name" value="Glyco_trans_1_4"/>
    <property type="match status" value="1"/>
</dbReference>